<dbReference type="AlphaFoldDB" id="A0A6C0KVW2"/>
<accession>A0A6C0KVW2</accession>
<dbReference type="EMBL" id="MN740996">
    <property type="protein sequence ID" value="QHU22105.1"/>
    <property type="molecule type" value="Genomic_DNA"/>
</dbReference>
<evidence type="ECO:0000313" key="1">
    <source>
        <dbReference type="EMBL" id="QHU22105.1"/>
    </source>
</evidence>
<sequence length="123" mass="14007">MTSATMNYSTQSLPDTKSTRITFTMDVIPSTNEVSPDKIIAWYMAYFMDFDLGTNPTITYNTRTRLYEVSFTPALEFPTDKKDQLFELELFADPDEDGNYPIKVGKKRLLVIGEILTLNGETV</sequence>
<organism evidence="1">
    <name type="scientific">viral metagenome</name>
    <dbReference type="NCBI Taxonomy" id="1070528"/>
    <lineage>
        <taxon>unclassified sequences</taxon>
        <taxon>metagenomes</taxon>
        <taxon>organismal metagenomes</taxon>
    </lineage>
</organism>
<reference evidence="1" key="1">
    <citation type="journal article" date="2020" name="Nature">
        <title>Giant virus diversity and host interactions through global metagenomics.</title>
        <authorList>
            <person name="Schulz F."/>
            <person name="Roux S."/>
            <person name="Paez-Espino D."/>
            <person name="Jungbluth S."/>
            <person name="Walsh D.A."/>
            <person name="Denef V.J."/>
            <person name="McMahon K.D."/>
            <person name="Konstantinidis K.T."/>
            <person name="Eloe-Fadrosh E.A."/>
            <person name="Kyrpides N.C."/>
            <person name="Woyke T."/>
        </authorList>
    </citation>
    <scope>NUCLEOTIDE SEQUENCE</scope>
    <source>
        <strain evidence="1">GVMAG-S-3300013286-35</strain>
    </source>
</reference>
<protein>
    <submittedName>
        <fullName evidence="1">Uncharacterized protein</fullName>
    </submittedName>
</protein>
<name>A0A6C0KVW2_9ZZZZ</name>
<proteinExistence type="predicted"/>